<evidence type="ECO:0000313" key="2">
    <source>
        <dbReference type="Proteomes" id="UP001239111"/>
    </source>
</evidence>
<dbReference type="EMBL" id="CM056744">
    <property type="protein sequence ID" value="KAJ8666914.1"/>
    <property type="molecule type" value="Genomic_DNA"/>
</dbReference>
<keyword evidence="2" id="KW-1185">Reference proteome</keyword>
<accession>A0ACC2N781</accession>
<evidence type="ECO:0000313" key="1">
    <source>
        <dbReference type="EMBL" id="KAJ8666914.1"/>
    </source>
</evidence>
<organism evidence="1 2">
    <name type="scientific">Eretmocerus hayati</name>
    <dbReference type="NCBI Taxonomy" id="131215"/>
    <lineage>
        <taxon>Eukaryota</taxon>
        <taxon>Metazoa</taxon>
        <taxon>Ecdysozoa</taxon>
        <taxon>Arthropoda</taxon>
        <taxon>Hexapoda</taxon>
        <taxon>Insecta</taxon>
        <taxon>Pterygota</taxon>
        <taxon>Neoptera</taxon>
        <taxon>Endopterygota</taxon>
        <taxon>Hymenoptera</taxon>
        <taxon>Apocrita</taxon>
        <taxon>Proctotrupomorpha</taxon>
        <taxon>Chalcidoidea</taxon>
        <taxon>Aphelinidae</taxon>
        <taxon>Aphelininae</taxon>
        <taxon>Eretmocerus</taxon>
    </lineage>
</organism>
<name>A0ACC2N781_9HYME</name>
<dbReference type="Proteomes" id="UP001239111">
    <property type="component" value="Chromosome 4"/>
</dbReference>
<sequence>MPSAVPMQSSTAVAGDSELALRSEVDPSVSRAFAYRSLCEIRSDTFASDLEPFLKEFQSNEPKLPYMYNALKKMILNVMRRVVKVDQMSKFSKYLWKLNLDNDDVLLTSEKVKLGYATIDALALVEDGPNKLFFKNDCRTILISFLKYYLQKCPLKNDILRGVSCFDPLVAYDQPLAESRLSLALTKLVRLKTVASSKAEFIEREFSELLSLSSTKNELKLAVKTKPRLDSFWMKLIANHGESNYSNLIYLLKKVFILSHGNAALERGFSVNKECLADNQTEGSLVARRIICDTINATEKDAHEYIIDKDLINDVKSSSSRYKSDLAKKQKNKEENDERVKKEKAKATQIRDVQQEIQKTTNEYLQKTATLESKLCLLKKT</sequence>
<reference evidence="1" key="1">
    <citation type="submission" date="2023-04" db="EMBL/GenBank/DDBJ databases">
        <title>A chromosome-level genome assembly of the parasitoid wasp Eretmocerus hayati.</title>
        <authorList>
            <person name="Zhong Y."/>
            <person name="Liu S."/>
            <person name="Liu Y."/>
        </authorList>
    </citation>
    <scope>NUCLEOTIDE SEQUENCE</scope>
    <source>
        <strain evidence="1">ZJU_SS_LIU_2023</strain>
    </source>
</reference>
<gene>
    <name evidence="1" type="ORF">QAD02_008576</name>
</gene>
<comment type="caution">
    <text evidence="1">The sequence shown here is derived from an EMBL/GenBank/DDBJ whole genome shotgun (WGS) entry which is preliminary data.</text>
</comment>
<proteinExistence type="predicted"/>
<protein>
    <submittedName>
        <fullName evidence="1">Uncharacterized protein</fullName>
    </submittedName>
</protein>